<dbReference type="InterPro" id="IPR013249">
    <property type="entry name" value="RNA_pol_sigma70_r4_t2"/>
</dbReference>
<dbReference type="EMBL" id="FCOL02000006">
    <property type="protein sequence ID" value="SAL38574.1"/>
    <property type="molecule type" value="Genomic_DNA"/>
</dbReference>
<dbReference type="GO" id="GO:0003677">
    <property type="term" value="F:DNA binding"/>
    <property type="evidence" value="ECO:0007669"/>
    <property type="project" value="InterPro"/>
</dbReference>
<evidence type="ECO:0000256" key="1">
    <source>
        <dbReference type="ARBA" id="ARBA00010641"/>
    </source>
</evidence>
<dbReference type="GO" id="GO:0016987">
    <property type="term" value="F:sigma factor activity"/>
    <property type="evidence" value="ECO:0007669"/>
    <property type="project" value="UniProtKB-KW"/>
</dbReference>
<proteinExistence type="inferred from homology"/>
<accession>A0A158H2P5</accession>
<dbReference type="InterPro" id="IPR013325">
    <property type="entry name" value="RNA_pol_sigma_r2"/>
</dbReference>
<dbReference type="PANTHER" id="PTHR43133">
    <property type="entry name" value="RNA POLYMERASE ECF-TYPE SIGMA FACTO"/>
    <property type="match status" value="1"/>
</dbReference>
<dbReference type="Gene3D" id="1.10.10.10">
    <property type="entry name" value="Winged helix-like DNA-binding domain superfamily/Winged helix DNA-binding domain"/>
    <property type="match status" value="1"/>
</dbReference>
<dbReference type="Proteomes" id="UP000054925">
    <property type="component" value="Unassembled WGS sequence"/>
</dbReference>
<comment type="similarity">
    <text evidence="1">Belongs to the sigma-70 factor family. ECF subfamily.</text>
</comment>
<dbReference type="NCBIfam" id="NF006550">
    <property type="entry name" value="PRK09047.1"/>
    <property type="match status" value="1"/>
</dbReference>
<comment type="caution">
    <text evidence="6">The sequence shown here is derived from an EMBL/GenBank/DDBJ whole genome shotgun (WGS) entry which is preliminary data.</text>
</comment>
<keyword evidence="3" id="KW-0731">Sigma factor</keyword>
<name>A0A158H2P5_9BURK</name>
<feature type="domain" description="RNA polymerase sigma factor 70 region 4 type 2" evidence="5">
    <location>
        <begin position="205"/>
        <end position="253"/>
    </location>
</feature>
<keyword evidence="2" id="KW-0805">Transcription regulation</keyword>
<dbReference type="PANTHER" id="PTHR43133:SF64">
    <property type="entry name" value="ECF SIGMA FACTOR"/>
    <property type="match status" value="1"/>
</dbReference>
<evidence type="ECO:0000313" key="7">
    <source>
        <dbReference type="Proteomes" id="UP000054925"/>
    </source>
</evidence>
<evidence type="ECO:0000256" key="2">
    <source>
        <dbReference type="ARBA" id="ARBA00023015"/>
    </source>
</evidence>
<keyword evidence="4" id="KW-0804">Transcription</keyword>
<protein>
    <submittedName>
        <fullName evidence="6">RNA polymerase factor sigma-70</fullName>
    </submittedName>
</protein>
<evidence type="ECO:0000313" key="6">
    <source>
        <dbReference type="EMBL" id="SAL38574.1"/>
    </source>
</evidence>
<dbReference type="NCBIfam" id="TIGR02937">
    <property type="entry name" value="sigma70-ECF"/>
    <property type="match status" value="1"/>
</dbReference>
<dbReference type="Gene3D" id="1.10.1740.10">
    <property type="match status" value="1"/>
</dbReference>
<evidence type="ECO:0000256" key="3">
    <source>
        <dbReference type="ARBA" id="ARBA00023082"/>
    </source>
</evidence>
<gene>
    <name evidence="6" type="ORF">AWB67_01462</name>
</gene>
<sequence>MMRVGNDSLGRSAGQAKNWCSAREKAQNTAIPSGFRTFSVSRTRKPATRFYRDKQKFASIRRFLKNLTNPFDAHSLRRPPRMASDKELADFLAGVERRAFKQTVYTVRDDDAALDIVQDAMIKLAEKYGDRPPAELPLLFQRILQNATHDYFRRQKVRNTWVSLFSSFGNADDDEFDPLETFESQDGTVGAESSENKLEREQVLNLIDAEIQKLPTRQREAFLMRYWEDMDVAETAAAMGCSEGSVKTHCSRATHALAHALKAKGITL</sequence>
<evidence type="ECO:0000256" key="4">
    <source>
        <dbReference type="ARBA" id="ARBA00023163"/>
    </source>
</evidence>
<dbReference type="GO" id="GO:0006352">
    <property type="term" value="P:DNA-templated transcription initiation"/>
    <property type="evidence" value="ECO:0007669"/>
    <property type="project" value="InterPro"/>
</dbReference>
<evidence type="ECO:0000259" key="5">
    <source>
        <dbReference type="Pfam" id="PF08281"/>
    </source>
</evidence>
<dbReference type="SUPFAM" id="SSF88946">
    <property type="entry name" value="Sigma2 domain of RNA polymerase sigma factors"/>
    <property type="match status" value="1"/>
</dbReference>
<keyword evidence="7" id="KW-1185">Reference proteome</keyword>
<dbReference type="InterPro" id="IPR039425">
    <property type="entry name" value="RNA_pol_sigma-70-like"/>
</dbReference>
<reference evidence="6" key="1">
    <citation type="submission" date="2016-01" db="EMBL/GenBank/DDBJ databases">
        <authorList>
            <person name="Peeters C."/>
        </authorList>
    </citation>
    <scope>NUCLEOTIDE SEQUENCE [LARGE SCALE GENOMIC DNA]</scope>
    <source>
        <strain evidence="6">LMG 22937</strain>
    </source>
</reference>
<dbReference type="InterPro" id="IPR013324">
    <property type="entry name" value="RNA_pol_sigma_r3/r4-like"/>
</dbReference>
<dbReference type="InterPro" id="IPR036388">
    <property type="entry name" value="WH-like_DNA-bd_sf"/>
</dbReference>
<organism evidence="6 7">
    <name type="scientific">Caballeronia terrestris</name>
    <dbReference type="NCBI Taxonomy" id="1226301"/>
    <lineage>
        <taxon>Bacteria</taxon>
        <taxon>Pseudomonadati</taxon>
        <taxon>Pseudomonadota</taxon>
        <taxon>Betaproteobacteria</taxon>
        <taxon>Burkholderiales</taxon>
        <taxon>Burkholderiaceae</taxon>
        <taxon>Caballeronia</taxon>
    </lineage>
</organism>
<dbReference type="InterPro" id="IPR014284">
    <property type="entry name" value="RNA_pol_sigma-70_dom"/>
</dbReference>
<dbReference type="CDD" id="cd06171">
    <property type="entry name" value="Sigma70_r4"/>
    <property type="match status" value="1"/>
</dbReference>
<dbReference type="AlphaFoldDB" id="A0A158H2P5"/>
<dbReference type="Pfam" id="PF08281">
    <property type="entry name" value="Sigma70_r4_2"/>
    <property type="match status" value="1"/>
</dbReference>
<dbReference type="SUPFAM" id="SSF88659">
    <property type="entry name" value="Sigma3 and sigma4 domains of RNA polymerase sigma factors"/>
    <property type="match status" value="1"/>
</dbReference>